<reference evidence="10 11" key="1">
    <citation type="journal article" date="2012" name="PLoS Pathog.">
        <title>Diverse lifestyles and strategies of plant pathogenesis encoded in the genomes of eighteen Dothideomycetes fungi.</title>
        <authorList>
            <person name="Ohm R.A."/>
            <person name="Feau N."/>
            <person name="Henrissat B."/>
            <person name="Schoch C.L."/>
            <person name="Horwitz B.A."/>
            <person name="Barry K.W."/>
            <person name="Condon B.J."/>
            <person name="Copeland A.C."/>
            <person name="Dhillon B."/>
            <person name="Glaser F."/>
            <person name="Hesse C.N."/>
            <person name="Kosti I."/>
            <person name="LaButti K."/>
            <person name="Lindquist E.A."/>
            <person name="Lucas S."/>
            <person name="Salamov A.A."/>
            <person name="Bradshaw R.E."/>
            <person name="Ciuffetti L."/>
            <person name="Hamelin R.C."/>
            <person name="Kema G.H.J."/>
            <person name="Lawrence C."/>
            <person name="Scott J.A."/>
            <person name="Spatafora J.W."/>
            <person name="Turgeon B.G."/>
            <person name="de Wit P.J.G.M."/>
            <person name="Zhong S."/>
            <person name="Goodwin S.B."/>
            <person name="Grigoriev I.V."/>
        </authorList>
    </citation>
    <scope>NUCLEOTIDE SEQUENCE [LARGE SCALE GENOMIC DNA]</scope>
    <source>
        <strain evidence="10 11">UAMH 10762</strain>
    </source>
</reference>
<keyword evidence="4 7" id="KW-0863">Zinc-finger</keyword>
<feature type="region of interest" description="Disordered" evidence="8">
    <location>
        <begin position="298"/>
        <end position="419"/>
    </location>
</feature>
<feature type="compositionally biased region" description="Polar residues" evidence="8">
    <location>
        <begin position="332"/>
        <end position="348"/>
    </location>
</feature>
<feature type="region of interest" description="Disordered" evidence="8">
    <location>
        <begin position="597"/>
        <end position="634"/>
    </location>
</feature>
<dbReference type="GO" id="GO:0005634">
    <property type="term" value="C:nucleus"/>
    <property type="evidence" value="ECO:0007669"/>
    <property type="project" value="UniProtKB-SubCell"/>
</dbReference>
<sequence>MLGQSHHLAAARPFPEAYRVRNGASPDRTDLRGDPQSLRRKETRRDDDFESDNEVKAESTAGPPSKRQKVGFACDACGKSYTEKRALARHKHTELHRRTVGLPPLEKFACTQPGCNKSFTRDHDRARHENEAHKGRKRTAANAKATFTSGHRQESDATESSPEDQGMLGVEGRDFVTTISPGNEWSQFSSEMEIDSEAAKWRSHLKVSKVLGLGSPETVTILSERASSRHSSEMDADSASAKWRSHLKASKILGLSPPETMSPHTDTTSISQGYPVSPRAEVHRQGSRVVGETFFLSSEESEEEVVGPPAPKKKSWFQAESEDEACEALRRPSTQTSAEAERSTSSVADSAIDMTDSSIHEPKRPSITTYDYRSEQHEQREAASDASSSRKPSAESHRSATQAPRRPSTNEKYRPSIPIRPKISVIQKNGKSKIVSPEEGLICVFCNQPFESEQSKLWPHLQKHLEAFSGRTAYTCDECQIGFVHKSDLLRHQTCVETFGHCGYSFNHQQRCTGHHSPKLDQLESEFTDRDSFLICSQLRQWEIKQLQLYISQIQDLLMKRQSQVSNVFSIEALMGSPDDSSSIYAFSINTYVSAPDKRQSGTMDMGGLQKRMKQMSLKTTPLPERQNPNKAKS</sequence>
<keyword evidence="3" id="KW-0677">Repeat</keyword>
<evidence type="ECO:0000259" key="9">
    <source>
        <dbReference type="PROSITE" id="PS50157"/>
    </source>
</evidence>
<feature type="domain" description="C2H2-type" evidence="9">
    <location>
        <begin position="72"/>
        <end position="96"/>
    </location>
</feature>
<evidence type="ECO:0000256" key="1">
    <source>
        <dbReference type="ARBA" id="ARBA00004123"/>
    </source>
</evidence>
<dbReference type="AlphaFoldDB" id="M2N6Z1"/>
<evidence type="ECO:0000313" key="10">
    <source>
        <dbReference type="EMBL" id="EMC99873.1"/>
    </source>
</evidence>
<keyword evidence="5" id="KW-0862">Zinc</keyword>
<feature type="region of interest" description="Disordered" evidence="8">
    <location>
        <begin position="117"/>
        <end position="168"/>
    </location>
</feature>
<protein>
    <recommendedName>
        <fullName evidence="9">C2H2-type domain-containing protein</fullName>
    </recommendedName>
</protein>
<dbReference type="InterPro" id="IPR036236">
    <property type="entry name" value="Znf_C2H2_sf"/>
</dbReference>
<dbReference type="KEGG" id="bcom:BAUCODRAFT_21581"/>
<feature type="compositionally biased region" description="Basic and acidic residues" evidence="8">
    <location>
        <begin position="372"/>
        <end position="383"/>
    </location>
</feature>
<evidence type="ECO:0000256" key="7">
    <source>
        <dbReference type="PROSITE-ProRule" id="PRU00042"/>
    </source>
</evidence>
<evidence type="ECO:0000256" key="5">
    <source>
        <dbReference type="ARBA" id="ARBA00022833"/>
    </source>
</evidence>
<dbReference type="OrthoDB" id="4772757at2759"/>
<feature type="compositionally biased region" description="Basic and acidic residues" evidence="8">
    <location>
        <begin position="119"/>
        <end position="133"/>
    </location>
</feature>
<evidence type="ECO:0000256" key="3">
    <source>
        <dbReference type="ARBA" id="ARBA00022737"/>
    </source>
</evidence>
<dbReference type="GO" id="GO:0010468">
    <property type="term" value="P:regulation of gene expression"/>
    <property type="evidence" value="ECO:0007669"/>
    <property type="project" value="TreeGrafter"/>
</dbReference>
<dbReference type="SMART" id="SM00355">
    <property type="entry name" value="ZnF_C2H2"/>
    <property type="match status" value="4"/>
</dbReference>
<dbReference type="EMBL" id="KB445551">
    <property type="protein sequence ID" value="EMC99873.1"/>
    <property type="molecule type" value="Genomic_DNA"/>
</dbReference>
<gene>
    <name evidence="10" type="ORF">BAUCODRAFT_21581</name>
</gene>
<evidence type="ECO:0000313" key="11">
    <source>
        <dbReference type="Proteomes" id="UP000011761"/>
    </source>
</evidence>
<keyword evidence="2" id="KW-0479">Metal-binding</keyword>
<dbReference type="RefSeq" id="XP_007672865.1">
    <property type="nucleotide sequence ID" value="XM_007674675.1"/>
</dbReference>
<feature type="domain" description="C2H2-type" evidence="9">
    <location>
        <begin position="108"/>
        <end position="138"/>
    </location>
</feature>
<organism evidence="10 11">
    <name type="scientific">Baudoinia panamericana (strain UAMH 10762)</name>
    <name type="common">Angels' share fungus</name>
    <name type="synonym">Baudoinia compniacensis (strain UAMH 10762)</name>
    <dbReference type="NCBI Taxonomy" id="717646"/>
    <lineage>
        <taxon>Eukaryota</taxon>
        <taxon>Fungi</taxon>
        <taxon>Dikarya</taxon>
        <taxon>Ascomycota</taxon>
        <taxon>Pezizomycotina</taxon>
        <taxon>Dothideomycetes</taxon>
        <taxon>Dothideomycetidae</taxon>
        <taxon>Mycosphaerellales</taxon>
        <taxon>Teratosphaeriaceae</taxon>
        <taxon>Baudoinia</taxon>
    </lineage>
</organism>
<feature type="domain" description="C2H2-type" evidence="9">
    <location>
        <begin position="474"/>
        <end position="506"/>
    </location>
</feature>
<comment type="subcellular location">
    <subcellularLocation>
        <location evidence="1">Nucleus</location>
    </subcellularLocation>
</comment>
<dbReference type="HOGENOM" id="CLU_431453_0_0_1"/>
<dbReference type="SUPFAM" id="SSF57667">
    <property type="entry name" value="beta-beta-alpha zinc fingers"/>
    <property type="match status" value="1"/>
</dbReference>
<dbReference type="Gene3D" id="3.30.160.60">
    <property type="entry name" value="Classic Zinc Finger"/>
    <property type="match status" value="2"/>
</dbReference>
<evidence type="ECO:0000256" key="2">
    <source>
        <dbReference type="ARBA" id="ARBA00022723"/>
    </source>
</evidence>
<dbReference type="GeneID" id="19109775"/>
<dbReference type="PROSITE" id="PS00028">
    <property type="entry name" value="ZINC_FINGER_C2H2_1"/>
    <property type="match status" value="2"/>
</dbReference>
<dbReference type="Pfam" id="PF00096">
    <property type="entry name" value="zf-C2H2"/>
    <property type="match status" value="1"/>
</dbReference>
<dbReference type="eggNOG" id="ENOG502T8HP">
    <property type="taxonomic scope" value="Eukaryota"/>
</dbReference>
<keyword evidence="6" id="KW-0539">Nucleus</keyword>
<keyword evidence="11" id="KW-1185">Reference proteome</keyword>
<dbReference type="PROSITE" id="PS50157">
    <property type="entry name" value="ZINC_FINGER_C2H2_2"/>
    <property type="match status" value="3"/>
</dbReference>
<feature type="region of interest" description="Disordered" evidence="8">
    <location>
        <begin position="254"/>
        <end position="285"/>
    </location>
</feature>
<dbReference type="Proteomes" id="UP000011761">
    <property type="component" value="Unassembled WGS sequence"/>
</dbReference>
<dbReference type="InterPro" id="IPR013087">
    <property type="entry name" value="Znf_C2H2_type"/>
</dbReference>
<dbReference type="GO" id="GO:0008270">
    <property type="term" value="F:zinc ion binding"/>
    <property type="evidence" value="ECO:0007669"/>
    <property type="project" value="UniProtKB-KW"/>
</dbReference>
<feature type="compositionally biased region" description="Polar residues" evidence="8">
    <location>
        <begin position="262"/>
        <end position="274"/>
    </location>
</feature>
<name>M2N6Z1_BAUPA</name>
<feature type="region of interest" description="Disordered" evidence="8">
    <location>
        <begin position="1"/>
        <end position="70"/>
    </location>
</feature>
<dbReference type="PANTHER" id="PTHR16515">
    <property type="entry name" value="PR DOMAIN ZINC FINGER PROTEIN"/>
    <property type="match status" value="1"/>
</dbReference>
<dbReference type="PANTHER" id="PTHR16515:SF66">
    <property type="entry name" value="C2H2-TYPE DOMAIN-CONTAINING PROTEIN"/>
    <property type="match status" value="1"/>
</dbReference>
<dbReference type="InterPro" id="IPR050331">
    <property type="entry name" value="Zinc_finger"/>
</dbReference>
<evidence type="ECO:0000256" key="6">
    <source>
        <dbReference type="ARBA" id="ARBA00023242"/>
    </source>
</evidence>
<proteinExistence type="predicted"/>
<feature type="compositionally biased region" description="Basic and acidic residues" evidence="8">
    <location>
        <begin position="27"/>
        <end position="57"/>
    </location>
</feature>
<evidence type="ECO:0000256" key="8">
    <source>
        <dbReference type="SAM" id="MobiDB-lite"/>
    </source>
</evidence>
<evidence type="ECO:0000256" key="4">
    <source>
        <dbReference type="ARBA" id="ARBA00022771"/>
    </source>
</evidence>
<accession>M2N6Z1</accession>